<feature type="active site" evidence="9">
    <location>
        <position position="150"/>
    </location>
</feature>
<accession>A0ABV4TTE3</accession>
<keyword evidence="6 9" id="KW-0238">DNA-binding</keyword>
<feature type="active site" evidence="9">
    <location>
        <position position="241"/>
    </location>
</feature>
<protein>
    <recommendedName>
        <fullName evidence="9">Tyrosine recombinase XerC</fullName>
    </recommendedName>
</protein>
<comment type="subunit">
    <text evidence="9">Forms a cyclic heterotetrameric complex composed of two molecules of XerC and two molecules of XerD.</text>
</comment>
<feature type="active site" evidence="9">
    <location>
        <position position="264"/>
    </location>
</feature>
<dbReference type="InterPro" id="IPR004107">
    <property type="entry name" value="Integrase_SAM-like_N"/>
</dbReference>
<keyword evidence="8 9" id="KW-0131">Cell cycle</keyword>
<dbReference type="RefSeq" id="WP_373654156.1">
    <property type="nucleotide sequence ID" value="NZ_JBGUAW010000001.1"/>
</dbReference>
<evidence type="ECO:0000313" key="12">
    <source>
        <dbReference type="EMBL" id="MFA9459366.1"/>
    </source>
</evidence>
<feature type="active site" evidence="9">
    <location>
        <position position="174"/>
    </location>
</feature>
<evidence type="ECO:0000256" key="2">
    <source>
        <dbReference type="ARBA" id="ARBA00022490"/>
    </source>
</evidence>
<keyword evidence="13" id="KW-1185">Reference proteome</keyword>
<comment type="function">
    <text evidence="9">Site-specific tyrosine recombinase, which acts by catalyzing the cutting and rejoining of the recombining DNA molecules. The XerC-XerD complex is essential to convert dimers of the bacterial chromosome into monomers to permit their segregation at cell division. It also contributes to the segregational stability of plasmids.</text>
</comment>
<dbReference type="InterPro" id="IPR002104">
    <property type="entry name" value="Integrase_catalytic"/>
</dbReference>
<gene>
    <name evidence="9" type="primary">xerC</name>
    <name evidence="12" type="ORF">ACERLL_00815</name>
</gene>
<dbReference type="InterPro" id="IPR011010">
    <property type="entry name" value="DNA_brk_join_enz"/>
</dbReference>
<evidence type="ECO:0000256" key="7">
    <source>
        <dbReference type="ARBA" id="ARBA00023172"/>
    </source>
</evidence>
<evidence type="ECO:0000256" key="1">
    <source>
        <dbReference type="ARBA" id="ARBA00004496"/>
    </source>
</evidence>
<proteinExistence type="inferred from homology"/>
<comment type="similarity">
    <text evidence="9">Belongs to the 'phage' integrase family. XerC subfamily.</text>
</comment>
<dbReference type="PANTHER" id="PTHR30349:SF81">
    <property type="entry name" value="TYROSINE RECOMBINASE XERC"/>
    <property type="match status" value="1"/>
</dbReference>
<sequence length="303" mass="33329">MSEPEADGSPLVRFLGHLAEERGLSPRTVAGYRRDVEAFRAYLEADSPVWDAVSPQQVRGFVAHLHRRGQSARSIHRSLSALRSFYRYLIRERLVATNPAEQVGAPRMQQSLPRVLAPDQASALLDRSNPGFEGLRDKALLELLYSSGLRVAEAAALDVSGIDRGAGEARVVGKGRKTRLVPVGRKALEALEAYLPARAERAAEGEAALFITKRGRRMSVRTMQDRVRRLSGGAASPHTLRHSCASHMLESSGDLRAVQELLGHANLSTTQIYTHLDIQQLSKAYDRAHPRARRGTSDAESED</sequence>
<keyword evidence="5 9" id="KW-0229">DNA integration</keyword>
<evidence type="ECO:0000256" key="4">
    <source>
        <dbReference type="ARBA" id="ARBA00022829"/>
    </source>
</evidence>
<keyword evidence="7 9" id="KW-0233">DNA recombination</keyword>
<evidence type="ECO:0000313" key="13">
    <source>
        <dbReference type="Proteomes" id="UP001575181"/>
    </source>
</evidence>
<dbReference type="PROSITE" id="PS51898">
    <property type="entry name" value="TYR_RECOMBINASE"/>
    <property type="match status" value="1"/>
</dbReference>
<dbReference type="CDD" id="cd00798">
    <property type="entry name" value="INT_XerDC_C"/>
    <property type="match status" value="1"/>
</dbReference>
<dbReference type="Proteomes" id="UP001575181">
    <property type="component" value="Unassembled WGS sequence"/>
</dbReference>
<comment type="subcellular location">
    <subcellularLocation>
        <location evidence="1 9">Cytoplasm</location>
    </subcellularLocation>
</comment>
<feature type="active site" description="O-(3'-phospho-DNA)-tyrosine intermediate" evidence="9">
    <location>
        <position position="273"/>
    </location>
</feature>
<evidence type="ECO:0000259" key="10">
    <source>
        <dbReference type="PROSITE" id="PS51898"/>
    </source>
</evidence>
<dbReference type="Pfam" id="PF02899">
    <property type="entry name" value="Phage_int_SAM_1"/>
    <property type="match status" value="1"/>
</dbReference>
<dbReference type="HAMAP" id="MF_01808">
    <property type="entry name" value="Recomb_XerC_XerD"/>
    <property type="match status" value="1"/>
</dbReference>
<organism evidence="12 13">
    <name type="scientific">Thiohalorhabdus methylotrophus</name>
    <dbReference type="NCBI Taxonomy" id="3242694"/>
    <lineage>
        <taxon>Bacteria</taxon>
        <taxon>Pseudomonadati</taxon>
        <taxon>Pseudomonadota</taxon>
        <taxon>Gammaproteobacteria</taxon>
        <taxon>Thiohalorhabdales</taxon>
        <taxon>Thiohalorhabdaceae</taxon>
        <taxon>Thiohalorhabdus</taxon>
    </lineage>
</organism>
<feature type="domain" description="Core-binding (CB)" evidence="11">
    <location>
        <begin position="5"/>
        <end position="90"/>
    </location>
</feature>
<dbReference type="InterPro" id="IPR050090">
    <property type="entry name" value="Tyrosine_recombinase_XerCD"/>
</dbReference>
<evidence type="ECO:0000259" key="11">
    <source>
        <dbReference type="PROSITE" id="PS51900"/>
    </source>
</evidence>
<dbReference type="InterPro" id="IPR013762">
    <property type="entry name" value="Integrase-like_cat_sf"/>
</dbReference>
<reference evidence="12 13" key="1">
    <citation type="submission" date="2024-08" db="EMBL/GenBank/DDBJ databases">
        <title>Whole-genome sequencing of halo(alkali)philic microorganisms from hypersaline lakes.</title>
        <authorList>
            <person name="Sorokin D.Y."/>
            <person name="Merkel A.Y."/>
            <person name="Messina E."/>
            <person name="Yakimov M."/>
        </authorList>
    </citation>
    <scope>NUCLEOTIDE SEQUENCE [LARGE SCALE GENOMIC DNA]</scope>
    <source>
        <strain evidence="12 13">Cl-TMA</strain>
    </source>
</reference>
<keyword evidence="2 9" id="KW-0963">Cytoplasm</keyword>
<feature type="active site" evidence="9">
    <location>
        <position position="238"/>
    </location>
</feature>
<evidence type="ECO:0000256" key="3">
    <source>
        <dbReference type="ARBA" id="ARBA00022618"/>
    </source>
</evidence>
<dbReference type="PROSITE" id="PS51900">
    <property type="entry name" value="CB"/>
    <property type="match status" value="1"/>
</dbReference>
<dbReference type="NCBIfam" id="NF001399">
    <property type="entry name" value="PRK00283.1"/>
    <property type="match status" value="1"/>
</dbReference>
<name>A0ABV4TTE3_9GAMM</name>
<evidence type="ECO:0000256" key="6">
    <source>
        <dbReference type="ARBA" id="ARBA00023125"/>
    </source>
</evidence>
<dbReference type="Pfam" id="PF00589">
    <property type="entry name" value="Phage_integrase"/>
    <property type="match status" value="1"/>
</dbReference>
<evidence type="ECO:0000256" key="8">
    <source>
        <dbReference type="ARBA" id="ARBA00023306"/>
    </source>
</evidence>
<keyword evidence="3 9" id="KW-0132">Cell division</keyword>
<dbReference type="InterPro" id="IPR010998">
    <property type="entry name" value="Integrase_recombinase_N"/>
</dbReference>
<evidence type="ECO:0000256" key="9">
    <source>
        <dbReference type="HAMAP-Rule" id="MF_01808"/>
    </source>
</evidence>
<dbReference type="EMBL" id="JBGUAW010000001">
    <property type="protein sequence ID" value="MFA9459366.1"/>
    <property type="molecule type" value="Genomic_DNA"/>
</dbReference>
<feature type="domain" description="Tyr recombinase" evidence="10">
    <location>
        <begin position="111"/>
        <end position="286"/>
    </location>
</feature>
<dbReference type="PANTHER" id="PTHR30349">
    <property type="entry name" value="PHAGE INTEGRASE-RELATED"/>
    <property type="match status" value="1"/>
</dbReference>
<dbReference type="SUPFAM" id="SSF56349">
    <property type="entry name" value="DNA breaking-rejoining enzymes"/>
    <property type="match status" value="1"/>
</dbReference>
<dbReference type="Gene3D" id="1.10.443.10">
    <property type="entry name" value="Intergrase catalytic core"/>
    <property type="match status" value="1"/>
</dbReference>
<dbReference type="InterPro" id="IPR044068">
    <property type="entry name" value="CB"/>
</dbReference>
<keyword evidence="4 9" id="KW-0159">Chromosome partition</keyword>
<evidence type="ECO:0000256" key="5">
    <source>
        <dbReference type="ARBA" id="ARBA00022908"/>
    </source>
</evidence>
<dbReference type="InterPro" id="IPR023009">
    <property type="entry name" value="Tyrosine_recombinase_XerC/XerD"/>
</dbReference>
<comment type="caution">
    <text evidence="12">The sequence shown here is derived from an EMBL/GenBank/DDBJ whole genome shotgun (WGS) entry which is preliminary data.</text>
</comment>
<dbReference type="Gene3D" id="1.10.150.130">
    <property type="match status" value="1"/>
</dbReference>